<evidence type="ECO:0000313" key="1">
    <source>
        <dbReference type="EMBL" id="GAD77660.1"/>
    </source>
</evidence>
<name>U3AV88_9VIBR</name>
<organism evidence="1 2">
    <name type="scientific">Vibrio azureus NBRC 104587</name>
    <dbReference type="NCBI Taxonomy" id="1219077"/>
    <lineage>
        <taxon>Bacteria</taxon>
        <taxon>Pseudomonadati</taxon>
        <taxon>Pseudomonadota</taxon>
        <taxon>Gammaproteobacteria</taxon>
        <taxon>Vibrionales</taxon>
        <taxon>Vibrionaceae</taxon>
        <taxon>Vibrio</taxon>
    </lineage>
</organism>
<sequence>MCNRDFIIDIDYSAGYEEIEKSISSFPLSVDVRVSDSGDKYIHQNKVSTVAGILLEETDGFIQSYSTSSLLSETKTDELLLKFSEFFKQAKIPHKIIEILHDLDFDEEIISYKWEHA</sequence>
<dbReference type="Proteomes" id="UP000016567">
    <property type="component" value="Unassembled WGS sequence"/>
</dbReference>
<dbReference type="STRING" id="1219077.VAZ01S_085_00060"/>
<dbReference type="RefSeq" id="WP_021711397.1">
    <property type="nucleotide sequence ID" value="NZ_BAOB01000098.1"/>
</dbReference>
<dbReference type="EMBL" id="BATL01000085">
    <property type="protein sequence ID" value="GAD77660.1"/>
    <property type="molecule type" value="Genomic_DNA"/>
</dbReference>
<comment type="caution">
    <text evidence="1">The sequence shown here is derived from an EMBL/GenBank/DDBJ whole genome shotgun (WGS) entry which is preliminary data.</text>
</comment>
<proteinExistence type="predicted"/>
<protein>
    <submittedName>
        <fullName evidence="1">Uncharacterized protein</fullName>
    </submittedName>
</protein>
<gene>
    <name evidence="1" type="ORF">VAZ01S_085_00060</name>
</gene>
<dbReference type="AlphaFoldDB" id="U3AV88"/>
<keyword evidence="2" id="KW-1185">Reference proteome</keyword>
<evidence type="ECO:0000313" key="2">
    <source>
        <dbReference type="Proteomes" id="UP000016567"/>
    </source>
</evidence>
<reference evidence="1 2" key="1">
    <citation type="submission" date="2013-09" db="EMBL/GenBank/DDBJ databases">
        <title>Whole genome shotgun sequence of Vibrio azureus NBRC 104587.</title>
        <authorList>
            <person name="Isaki S."/>
            <person name="Hosoyama A."/>
            <person name="Numata M."/>
            <person name="Hashimoto M."/>
            <person name="Hosoyama Y."/>
            <person name="Tsuchikane K."/>
            <person name="Noguchi M."/>
            <person name="Hirakata S."/>
            <person name="Ichikawa N."/>
            <person name="Ohji S."/>
            <person name="Yamazoe A."/>
            <person name="Fujita N."/>
        </authorList>
    </citation>
    <scope>NUCLEOTIDE SEQUENCE [LARGE SCALE GENOMIC DNA]</scope>
    <source>
        <strain evidence="1 2">NBRC 104587</strain>
    </source>
</reference>
<accession>U3AV88</accession>
<dbReference type="OrthoDB" id="9991981at2"/>